<reference evidence="2" key="1">
    <citation type="submission" date="2014-11" db="EMBL/GenBank/DDBJ databases">
        <authorList>
            <person name="Otto D Thomas"/>
            <person name="Naeem Raeece"/>
        </authorList>
    </citation>
    <scope>NUCLEOTIDE SEQUENCE</scope>
</reference>
<dbReference type="EMBL" id="CDMZ01000900">
    <property type="protein sequence ID" value="CEM23603.1"/>
    <property type="molecule type" value="Genomic_DNA"/>
</dbReference>
<dbReference type="VEuPathDB" id="CryptoDB:Cvel_20327"/>
<sequence length="382" mass="41668">MFLRALLLALCVVGARGVSEGCATPSCTISPILICESLYAGRQSLSSPCDGTTPCEETYSKIREDKATWTHANELLTQQGIDDKERCAHLEKPGSSSGSSFCASSFMSGFHNKYKRCTDCQKVFADMQPAEKYSACDPVACGENFEICLKIQKAILDSPSGTKQGECPKFVETLRSDKDAVQGLFIKTDASALGNRCESIKAQFQKYAKRVSDWDRLLGLETEEQMKGRNEALWGVEDDSIAAIANKLQSGLEGLFTSPSYLNPLKKTNPTYAEKFEMLPPLLLATDASYRLHSSEDLRGIVAATHTAELWNAVREQARSMVSSAQALVDACKQLEGPTTAPSDGFAPSVAKFTAMRKGMDALKGAMKSYEEPEDNLQNDRG</sequence>
<proteinExistence type="predicted"/>
<protein>
    <submittedName>
        <fullName evidence="2">Uncharacterized protein</fullName>
    </submittedName>
</protein>
<name>A0A0G4G557_9ALVE</name>
<dbReference type="AlphaFoldDB" id="A0A0G4G557"/>
<feature type="signal peptide" evidence="1">
    <location>
        <begin position="1"/>
        <end position="17"/>
    </location>
</feature>
<accession>A0A0G4G557</accession>
<keyword evidence="1" id="KW-0732">Signal</keyword>
<dbReference type="PhylomeDB" id="A0A0G4G557"/>
<evidence type="ECO:0000313" key="2">
    <source>
        <dbReference type="EMBL" id="CEM23603.1"/>
    </source>
</evidence>
<gene>
    <name evidence="2" type="ORF">Cvel_20327</name>
</gene>
<evidence type="ECO:0000256" key="1">
    <source>
        <dbReference type="SAM" id="SignalP"/>
    </source>
</evidence>
<organism evidence="2">
    <name type="scientific">Chromera velia CCMP2878</name>
    <dbReference type="NCBI Taxonomy" id="1169474"/>
    <lineage>
        <taxon>Eukaryota</taxon>
        <taxon>Sar</taxon>
        <taxon>Alveolata</taxon>
        <taxon>Colpodellida</taxon>
        <taxon>Chromeraceae</taxon>
        <taxon>Chromera</taxon>
    </lineage>
</organism>
<feature type="chain" id="PRO_5005189697" evidence="1">
    <location>
        <begin position="18"/>
        <end position="382"/>
    </location>
</feature>